<gene>
    <name evidence="6" type="ORF">DDZ13_02455</name>
</gene>
<dbReference type="OrthoDB" id="9807213at2"/>
<organism evidence="6 7">
    <name type="scientific">Coraliomargarita sinensis</name>
    <dbReference type="NCBI Taxonomy" id="2174842"/>
    <lineage>
        <taxon>Bacteria</taxon>
        <taxon>Pseudomonadati</taxon>
        <taxon>Verrucomicrobiota</taxon>
        <taxon>Opitutia</taxon>
        <taxon>Puniceicoccales</taxon>
        <taxon>Coraliomargaritaceae</taxon>
        <taxon>Coraliomargarita</taxon>
    </lineage>
</organism>
<dbReference type="PROSITE" id="PS50889">
    <property type="entry name" value="S4"/>
    <property type="match status" value="1"/>
</dbReference>
<evidence type="ECO:0000259" key="5">
    <source>
        <dbReference type="SMART" id="SM00363"/>
    </source>
</evidence>
<dbReference type="InterPro" id="IPR018496">
    <property type="entry name" value="PsdUridine_synth_RsuA/RluB_CS"/>
</dbReference>
<dbReference type="InterPro" id="IPR020103">
    <property type="entry name" value="PsdUridine_synth_cat_dom_sf"/>
</dbReference>
<evidence type="ECO:0000256" key="3">
    <source>
        <dbReference type="PROSITE-ProRule" id="PRU00182"/>
    </source>
</evidence>
<name>A0A317ZJL3_9BACT</name>
<dbReference type="Pfam" id="PF00849">
    <property type="entry name" value="PseudoU_synth_2"/>
    <property type="match status" value="1"/>
</dbReference>
<proteinExistence type="inferred from homology"/>
<dbReference type="FunFam" id="3.10.290.10:FF:000003">
    <property type="entry name" value="Pseudouridine synthase"/>
    <property type="match status" value="1"/>
</dbReference>
<dbReference type="EMBL" id="QHJQ01000001">
    <property type="protein sequence ID" value="PXA05750.1"/>
    <property type="molecule type" value="Genomic_DNA"/>
</dbReference>
<dbReference type="InterPro" id="IPR006145">
    <property type="entry name" value="PsdUridine_synth_RsuA/RluA"/>
</dbReference>
<dbReference type="PROSITE" id="PS01149">
    <property type="entry name" value="PSI_RSU"/>
    <property type="match status" value="1"/>
</dbReference>
<dbReference type="NCBIfam" id="TIGR00093">
    <property type="entry name" value="pseudouridine synthase"/>
    <property type="match status" value="1"/>
</dbReference>
<protein>
    <recommendedName>
        <fullName evidence="4">Pseudouridine synthase</fullName>
        <ecNumber evidence="4">5.4.99.-</ecNumber>
    </recommendedName>
</protein>
<dbReference type="CDD" id="cd00165">
    <property type="entry name" value="S4"/>
    <property type="match status" value="1"/>
</dbReference>
<dbReference type="GO" id="GO:0003723">
    <property type="term" value="F:RNA binding"/>
    <property type="evidence" value="ECO:0007669"/>
    <property type="project" value="UniProtKB-KW"/>
</dbReference>
<keyword evidence="7" id="KW-1185">Reference proteome</keyword>
<dbReference type="InterPro" id="IPR002942">
    <property type="entry name" value="S4_RNA-bd"/>
</dbReference>
<accession>A0A317ZJL3</accession>
<evidence type="ECO:0000256" key="2">
    <source>
        <dbReference type="ARBA" id="ARBA00023235"/>
    </source>
</evidence>
<dbReference type="SUPFAM" id="SSF55174">
    <property type="entry name" value="Alpha-L RNA-binding motif"/>
    <property type="match status" value="1"/>
</dbReference>
<dbReference type="RefSeq" id="WP_110129827.1">
    <property type="nucleotide sequence ID" value="NZ_QHJQ01000001.1"/>
</dbReference>
<dbReference type="SMART" id="SM00363">
    <property type="entry name" value="S4"/>
    <property type="match status" value="1"/>
</dbReference>
<dbReference type="Gene3D" id="3.10.290.10">
    <property type="entry name" value="RNA-binding S4 domain"/>
    <property type="match status" value="1"/>
</dbReference>
<evidence type="ECO:0000256" key="1">
    <source>
        <dbReference type="ARBA" id="ARBA00008348"/>
    </source>
</evidence>
<keyword evidence="3" id="KW-0694">RNA-binding</keyword>
<dbReference type="Proteomes" id="UP000247099">
    <property type="component" value="Unassembled WGS sequence"/>
</dbReference>
<dbReference type="SUPFAM" id="SSF55120">
    <property type="entry name" value="Pseudouridine synthase"/>
    <property type="match status" value="1"/>
</dbReference>
<dbReference type="PANTHER" id="PTHR47683">
    <property type="entry name" value="PSEUDOURIDINE SYNTHASE FAMILY PROTEIN-RELATED"/>
    <property type="match status" value="1"/>
</dbReference>
<dbReference type="Gene3D" id="3.30.70.1560">
    <property type="entry name" value="Alpha-L RNA-binding motif"/>
    <property type="match status" value="1"/>
</dbReference>
<dbReference type="CDD" id="cd02870">
    <property type="entry name" value="PseudoU_synth_RsuA_like"/>
    <property type="match status" value="1"/>
</dbReference>
<dbReference type="GO" id="GO:0000455">
    <property type="term" value="P:enzyme-directed rRNA pseudouridine synthesis"/>
    <property type="evidence" value="ECO:0007669"/>
    <property type="project" value="UniProtKB-ARBA"/>
</dbReference>
<reference evidence="6 7" key="1">
    <citation type="submission" date="2018-05" db="EMBL/GenBank/DDBJ databases">
        <title>Coraliomargarita sinensis sp. nov., isolated from a marine solar saltern.</title>
        <authorList>
            <person name="Zhou L.Y."/>
        </authorList>
    </citation>
    <scope>NUCLEOTIDE SEQUENCE [LARGE SCALE GENOMIC DNA]</scope>
    <source>
        <strain evidence="6 7">WN38</strain>
    </source>
</reference>
<dbReference type="GO" id="GO:0120159">
    <property type="term" value="F:rRNA pseudouridine synthase activity"/>
    <property type="evidence" value="ECO:0007669"/>
    <property type="project" value="UniProtKB-ARBA"/>
</dbReference>
<comment type="caution">
    <text evidence="6">The sequence shown here is derived from an EMBL/GenBank/DDBJ whole genome shotgun (WGS) entry which is preliminary data.</text>
</comment>
<dbReference type="InParanoid" id="A0A317ZJL3"/>
<dbReference type="EC" id="5.4.99.-" evidence="4"/>
<dbReference type="Pfam" id="PF01479">
    <property type="entry name" value="S4"/>
    <property type="match status" value="1"/>
</dbReference>
<dbReference type="PANTHER" id="PTHR47683:SF2">
    <property type="entry name" value="RNA-BINDING S4 DOMAIN-CONTAINING PROTEIN"/>
    <property type="match status" value="1"/>
</dbReference>
<sequence length="243" mass="27384">MPEEEQQRIQKIIANAGLCSRREAERLIEDGLVRVNGKIAQLGDKGTTKDAIFVNNKPLRPSNEAPVVLLMNKPKGVLCTNSDPHGGHTVFELLPSDLQKKRLFCAGRLDKDSEGLLVLTNDGDLANRITHPSTEIVKRYRVVLHRDFNKEDIPKLLEGVDYEGDFLKAEKVIPAPAVGEGHQRRLEVHLHHGKKREVRRLFEANRYYVKKLVRVQIGGCILKNIPKGGIKILGKKDIERLFA</sequence>
<evidence type="ECO:0000313" key="6">
    <source>
        <dbReference type="EMBL" id="PXA05750.1"/>
    </source>
</evidence>
<evidence type="ECO:0000313" key="7">
    <source>
        <dbReference type="Proteomes" id="UP000247099"/>
    </source>
</evidence>
<dbReference type="InterPro" id="IPR000748">
    <property type="entry name" value="PsdUridine_synth_RsuA/RluB/E/F"/>
</dbReference>
<feature type="domain" description="RNA-binding S4" evidence="5">
    <location>
        <begin position="7"/>
        <end position="66"/>
    </location>
</feature>
<dbReference type="FunCoup" id="A0A317ZJL3">
    <property type="interactions" value="298"/>
</dbReference>
<dbReference type="AlphaFoldDB" id="A0A317ZJL3"/>
<dbReference type="InterPro" id="IPR020094">
    <property type="entry name" value="TruA/RsuA/RluB/E/F_N"/>
</dbReference>
<evidence type="ECO:0000256" key="4">
    <source>
        <dbReference type="RuleBase" id="RU003887"/>
    </source>
</evidence>
<dbReference type="InterPro" id="IPR036986">
    <property type="entry name" value="S4_RNA-bd_sf"/>
</dbReference>
<dbReference type="InterPro" id="IPR042092">
    <property type="entry name" value="PsdUridine_s_RsuA/RluB/E/F_cat"/>
</dbReference>
<dbReference type="Gene3D" id="3.30.70.580">
    <property type="entry name" value="Pseudouridine synthase I, catalytic domain, N-terminal subdomain"/>
    <property type="match status" value="1"/>
</dbReference>
<keyword evidence="2 4" id="KW-0413">Isomerase</keyword>
<dbReference type="InterPro" id="IPR050343">
    <property type="entry name" value="RsuA_PseudoU_synthase"/>
</dbReference>
<comment type="similarity">
    <text evidence="1 4">Belongs to the pseudouridine synthase RsuA family.</text>
</comment>